<dbReference type="Pfam" id="PF08238">
    <property type="entry name" value="Sel1"/>
    <property type="match status" value="3"/>
</dbReference>
<dbReference type="Gene3D" id="1.25.40.10">
    <property type="entry name" value="Tetratricopeptide repeat domain"/>
    <property type="match status" value="1"/>
</dbReference>
<evidence type="ECO:0000256" key="2">
    <source>
        <dbReference type="SAM" id="SignalP"/>
    </source>
</evidence>
<dbReference type="PROSITE" id="PS51724">
    <property type="entry name" value="SPOR"/>
    <property type="match status" value="1"/>
</dbReference>
<dbReference type="InterPro" id="IPR011990">
    <property type="entry name" value="TPR-like_helical_dom_sf"/>
</dbReference>
<feature type="domain" description="SPOR" evidence="3">
    <location>
        <begin position="249"/>
        <end position="321"/>
    </location>
</feature>
<organism evidence="4">
    <name type="scientific">Sphingomonas psychrotolerans</name>
    <dbReference type="NCBI Taxonomy" id="1327635"/>
    <lineage>
        <taxon>Bacteria</taxon>
        <taxon>Pseudomonadati</taxon>
        <taxon>Pseudomonadota</taxon>
        <taxon>Alphaproteobacteria</taxon>
        <taxon>Sphingomonadales</taxon>
        <taxon>Sphingomonadaceae</taxon>
        <taxon>Sphingomonas</taxon>
    </lineage>
</organism>
<keyword evidence="2" id="KW-0732">Signal</keyword>
<dbReference type="Pfam" id="PF05036">
    <property type="entry name" value="SPOR"/>
    <property type="match status" value="1"/>
</dbReference>
<feature type="region of interest" description="Disordered" evidence="1">
    <location>
        <begin position="197"/>
        <end position="242"/>
    </location>
</feature>
<dbReference type="SUPFAM" id="SSF81901">
    <property type="entry name" value="HCP-like"/>
    <property type="match status" value="1"/>
</dbReference>
<evidence type="ECO:0000313" key="4">
    <source>
        <dbReference type="EMBL" id="MDT8757464.1"/>
    </source>
</evidence>
<accession>A0ABU3N0S1</accession>
<dbReference type="SMART" id="SM00671">
    <property type="entry name" value="SEL1"/>
    <property type="match status" value="3"/>
</dbReference>
<proteinExistence type="predicted"/>
<dbReference type="PANTHER" id="PTHR45011">
    <property type="entry name" value="DAP3-BINDING CELL DEATH ENHANCER 1"/>
    <property type="match status" value="1"/>
</dbReference>
<dbReference type="PANTHER" id="PTHR45011:SF1">
    <property type="entry name" value="DAP3-BINDING CELL DEATH ENHANCER 1"/>
    <property type="match status" value="1"/>
</dbReference>
<dbReference type="Gene3D" id="3.30.70.1070">
    <property type="entry name" value="Sporulation related repeat"/>
    <property type="match status" value="1"/>
</dbReference>
<dbReference type="InterPro" id="IPR007730">
    <property type="entry name" value="SPOR-like_dom"/>
</dbReference>
<protein>
    <submittedName>
        <fullName evidence="4">SPOR domain-containing protein</fullName>
    </submittedName>
</protein>
<sequence length="321" mass="34811">MKSLWMVSLASLLLVAPAAAQRSTPRAAQDDPVKAGVEAYERGDYRTAIEKWRPAADQGNADAQFNMGQAYKLGRGVPADPKQAEAWYRKAALQGHEQAEGYYGLALFENGKRSEAVQWLQRAVSRDDARAQYILGIMLFNGDGVQKDWVRAYALMVRASSTGLDPAIKARAQMDQFMPLDDRQKGLALSRKYEEEYRNGGRPLPPVEVAENSRPAAPPPVVTRPAEVPAPRPRPRPVDQAPAPAVAAPIRDGGWRIQLGAFGDPANARKLWAQVGGRFPGRQPYFVKAGTLTKLLVGPYASRAAAAGACGSVKPCVPVAR</sequence>
<gene>
    <name evidence="4" type="ORF">MZO42_02015</name>
</gene>
<name>A0ABU3N0S1_9SPHN</name>
<evidence type="ECO:0000259" key="3">
    <source>
        <dbReference type="PROSITE" id="PS51724"/>
    </source>
</evidence>
<dbReference type="InterPro" id="IPR052748">
    <property type="entry name" value="ISR_Activator"/>
</dbReference>
<comment type="caution">
    <text evidence="4">The sequence shown here is derived from an EMBL/GenBank/DDBJ whole genome shotgun (WGS) entry which is preliminary data.</text>
</comment>
<evidence type="ECO:0000256" key="1">
    <source>
        <dbReference type="SAM" id="MobiDB-lite"/>
    </source>
</evidence>
<dbReference type="SUPFAM" id="SSF110997">
    <property type="entry name" value="Sporulation related repeat"/>
    <property type="match status" value="1"/>
</dbReference>
<feature type="signal peptide" evidence="2">
    <location>
        <begin position="1"/>
        <end position="20"/>
    </location>
</feature>
<dbReference type="InterPro" id="IPR036680">
    <property type="entry name" value="SPOR-like_sf"/>
</dbReference>
<reference evidence="4" key="1">
    <citation type="submission" date="2022-04" db="EMBL/GenBank/DDBJ databases">
        <title>Tomato heritable bacteria conferring resistance against bacterial wilt.</title>
        <authorList>
            <person name="Yin J."/>
        </authorList>
    </citation>
    <scope>NUCLEOTIDE SEQUENCE</scope>
    <source>
        <strain evidence="4">Cra20</strain>
    </source>
</reference>
<dbReference type="InterPro" id="IPR006597">
    <property type="entry name" value="Sel1-like"/>
</dbReference>
<feature type="compositionally biased region" description="Pro residues" evidence="1">
    <location>
        <begin position="216"/>
        <end position="232"/>
    </location>
</feature>
<dbReference type="EMBL" id="JALMLT010000001">
    <property type="protein sequence ID" value="MDT8757464.1"/>
    <property type="molecule type" value="Genomic_DNA"/>
</dbReference>
<feature type="chain" id="PRO_5045685928" evidence="2">
    <location>
        <begin position="21"/>
        <end position="321"/>
    </location>
</feature>